<gene>
    <name evidence="1" type="ORF">AMURIS_02791</name>
</gene>
<keyword evidence="2" id="KW-1185">Reference proteome</keyword>
<protein>
    <recommendedName>
        <fullName evidence="3">Phage transcriptional regulator, RinA family</fullName>
    </recommendedName>
</protein>
<sequence>MDQKSKQRKNGQSEDKETLKEYLNQYYTGRIKRSQLERRLKNIRAEMDAPIGGYGYSPVNYGGTNKVGSGAASFVYRMSEIETRIEDQKSRVEKALLKVMDIMDFLEENSTERMVLELRFIDCKGWAAIEKEMHLSRSSLFSYQDKGLDKLLTYKKVRQILREYKKEV</sequence>
<name>A0A2K4ZHV3_9FIRM</name>
<evidence type="ECO:0000313" key="1">
    <source>
        <dbReference type="EMBL" id="SOY30068.1"/>
    </source>
</evidence>
<reference evidence="1 2" key="1">
    <citation type="submission" date="2018-01" db="EMBL/GenBank/DDBJ databases">
        <authorList>
            <person name="Gaut B.S."/>
            <person name="Morton B.R."/>
            <person name="Clegg M.T."/>
            <person name="Duvall M.R."/>
        </authorList>
    </citation>
    <scope>NUCLEOTIDE SEQUENCE [LARGE SCALE GENOMIC DNA]</scope>
    <source>
        <strain evidence="1">GP69</strain>
    </source>
</reference>
<proteinExistence type="predicted"/>
<organism evidence="1 2">
    <name type="scientific">Acetatifactor muris</name>
    <dbReference type="NCBI Taxonomy" id="879566"/>
    <lineage>
        <taxon>Bacteria</taxon>
        <taxon>Bacillati</taxon>
        <taxon>Bacillota</taxon>
        <taxon>Clostridia</taxon>
        <taxon>Lachnospirales</taxon>
        <taxon>Lachnospiraceae</taxon>
        <taxon>Acetatifactor</taxon>
    </lineage>
</organism>
<evidence type="ECO:0008006" key="3">
    <source>
        <dbReference type="Google" id="ProtNLM"/>
    </source>
</evidence>
<dbReference type="OrthoDB" id="1853215at2"/>
<evidence type="ECO:0000313" key="2">
    <source>
        <dbReference type="Proteomes" id="UP000236311"/>
    </source>
</evidence>
<accession>A0A2K4ZHV3</accession>
<dbReference type="EMBL" id="OFSM01000013">
    <property type="protein sequence ID" value="SOY30068.1"/>
    <property type="molecule type" value="Genomic_DNA"/>
</dbReference>
<dbReference type="AlphaFoldDB" id="A0A2K4ZHV3"/>
<dbReference type="RefSeq" id="WP_103240130.1">
    <property type="nucleotide sequence ID" value="NZ_JANJZD010000012.1"/>
</dbReference>
<dbReference type="Proteomes" id="UP000236311">
    <property type="component" value="Unassembled WGS sequence"/>
</dbReference>